<protein>
    <recommendedName>
        <fullName evidence="10">Isoleucine--tRNA ligase</fullName>
        <ecNumber evidence="10">6.1.1.5</ecNumber>
    </recommendedName>
    <alternativeName>
        <fullName evidence="10">Isoleucyl-tRNA synthetase</fullName>
        <shortName evidence="10">IleRS</shortName>
    </alternativeName>
</protein>
<dbReference type="GO" id="GO:0008270">
    <property type="term" value="F:zinc ion binding"/>
    <property type="evidence" value="ECO:0007669"/>
    <property type="project" value="UniProtKB-UniRule"/>
</dbReference>
<keyword evidence="5 10" id="KW-0067">ATP-binding</keyword>
<comment type="subcellular location">
    <subcellularLocation>
        <location evidence="10">Cytoplasm</location>
    </subcellularLocation>
</comment>
<comment type="caution">
    <text evidence="14">The sequence shown here is derived from an EMBL/GenBank/DDBJ whole genome shotgun (WGS) entry which is preliminary data.</text>
</comment>
<dbReference type="GO" id="GO:0004822">
    <property type="term" value="F:isoleucine-tRNA ligase activity"/>
    <property type="evidence" value="ECO:0007669"/>
    <property type="project" value="UniProtKB-UniRule"/>
</dbReference>
<evidence type="ECO:0000256" key="3">
    <source>
        <dbReference type="ARBA" id="ARBA00022598"/>
    </source>
</evidence>
<feature type="binding site" evidence="10">
    <location>
        <position position="888"/>
    </location>
    <ligand>
        <name>Zn(2+)</name>
        <dbReference type="ChEBI" id="CHEBI:29105"/>
    </ligand>
</feature>
<evidence type="ECO:0000259" key="12">
    <source>
        <dbReference type="Pfam" id="PF06827"/>
    </source>
</evidence>
<keyword evidence="10" id="KW-0479">Metal-binding</keyword>
<comment type="similarity">
    <text evidence="1 10">Belongs to the class-I aminoacyl-tRNA synthetase family. IleS type 1 subfamily.</text>
</comment>
<evidence type="ECO:0000256" key="9">
    <source>
        <dbReference type="ARBA" id="ARBA00048359"/>
    </source>
</evidence>
<evidence type="ECO:0000256" key="10">
    <source>
        <dbReference type="HAMAP-Rule" id="MF_02002"/>
    </source>
</evidence>
<evidence type="ECO:0000256" key="7">
    <source>
        <dbReference type="ARBA" id="ARBA00023146"/>
    </source>
</evidence>
<dbReference type="Gene3D" id="3.90.740.10">
    <property type="entry name" value="Valyl/Leucyl/Isoleucyl-tRNA synthetase, editing domain"/>
    <property type="match status" value="1"/>
</dbReference>
<feature type="short sequence motif" description="'KMSKS' region" evidence="10">
    <location>
        <begin position="603"/>
        <end position="607"/>
    </location>
</feature>
<dbReference type="EC" id="6.1.1.5" evidence="10"/>
<gene>
    <name evidence="10 14" type="primary">ileS</name>
    <name evidence="14" type="ORF">BWX89_01087</name>
</gene>
<comment type="cofactor">
    <cofactor evidence="10">
        <name>Zn(2+)</name>
        <dbReference type="ChEBI" id="CHEBI:29105"/>
    </cofactor>
    <text evidence="10">Binds 1 zinc ion per subunit.</text>
</comment>
<dbReference type="HAMAP" id="MF_02002">
    <property type="entry name" value="Ile_tRNA_synth_type1"/>
    <property type="match status" value="1"/>
</dbReference>
<proteinExistence type="inferred from homology"/>
<dbReference type="GO" id="GO:0000049">
    <property type="term" value="F:tRNA binding"/>
    <property type="evidence" value="ECO:0007669"/>
    <property type="project" value="InterPro"/>
</dbReference>
<dbReference type="InterPro" id="IPR023585">
    <property type="entry name" value="Ile-tRNA-ligase_type1"/>
</dbReference>
<dbReference type="EMBL" id="MWDQ01000093">
    <property type="protein sequence ID" value="OQB73171.1"/>
    <property type="molecule type" value="Genomic_DNA"/>
</dbReference>
<dbReference type="PANTHER" id="PTHR42765:SF1">
    <property type="entry name" value="ISOLEUCINE--TRNA LIGASE, MITOCHONDRIAL"/>
    <property type="match status" value="1"/>
</dbReference>
<dbReference type="PROSITE" id="PS00178">
    <property type="entry name" value="AA_TRNA_LIGASE_I"/>
    <property type="match status" value="1"/>
</dbReference>
<dbReference type="InterPro" id="IPR014729">
    <property type="entry name" value="Rossmann-like_a/b/a_fold"/>
</dbReference>
<feature type="domain" description="Aminoacyl-tRNA synthetase class Ia" evidence="11">
    <location>
        <begin position="30"/>
        <end position="642"/>
    </location>
</feature>
<dbReference type="Pfam" id="PF08264">
    <property type="entry name" value="Anticodon_1"/>
    <property type="match status" value="1"/>
</dbReference>
<dbReference type="GO" id="GO:0002161">
    <property type="term" value="F:aminoacyl-tRNA deacylase activity"/>
    <property type="evidence" value="ECO:0007669"/>
    <property type="project" value="InterPro"/>
</dbReference>
<dbReference type="InterPro" id="IPR009008">
    <property type="entry name" value="Val/Leu/Ile-tRNA-synth_edit"/>
</dbReference>
<comment type="subunit">
    <text evidence="10">Monomer.</text>
</comment>
<dbReference type="GO" id="GO:0006428">
    <property type="term" value="P:isoleucyl-tRNA aminoacylation"/>
    <property type="evidence" value="ECO:0007669"/>
    <property type="project" value="UniProtKB-UniRule"/>
</dbReference>
<evidence type="ECO:0000256" key="6">
    <source>
        <dbReference type="ARBA" id="ARBA00022917"/>
    </source>
</evidence>
<feature type="binding site" evidence="10">
    <location>
        <position position="905"/>
    </location>
    <ligand>
        <name>Zn(2+)</name>
        <dbReference type="ChEBI" id="CHEBI:29105"/>
    </ligand>
</feature>
<dbReference type="InterPro" id="IPR002300">
    <property type="entry name" value="aa-tRNA-synth_Ia"/>
</dbReference>
<evidence type="ECO:0000313" key="14">
    <source>
        <dbReference type="EMBL" id="OQB73171.1"/>
    </source>
</evidence>
<dbReference type="Proteomes" id="UP000485562">
    <property type="component" value="Unassembled WGS sequence"/>
</dbReference>
<dbReference type="AlphaFoldDB" id="A0A1V6C8H9"/>
<dbReference type="Pfam" id="PF00133">
    <property type="entry name" value="tRNA-synt_1"/>
    <property type="match status" value="1"/>
</dbReference>
<dbReference type="Pfam" id="PF06827">
    <property type="entry name" value="zf-FPG_IleRS"/>
    <property type="match status" value="1"/>
</dbReference>
<keyword evidence="4 10" id="KW-0547">Nucleotide-binding</keyword>
<dbReference type="InterPro" id="IPR033708">
    <property type="entry name" value="Anticodon_Ile_BEm"/>
</dbReference>
<dbReference type="InterPro" id="IPR013155">
    <property type="entry name" value="M/V/L/I-tRNA-synth_anticd-bd"/>
</dbReference>
<organism evidence="14">
    <name type="scientific">candidate division TA06 bacterium ADurb.Bin131</name>
    <dbReference type="NCBI Taxonomy" id="1852827"/>
    <lineage>
        <taxon>Bacteria</taxon>
        <taxon>Bacteria division TA06</taxon>
    </lineage>
</organism>
<feature type="binding site" evidence="10">
    <location>
        <position position="562"/>
    </location>
    <ligand>
        <name>L-isoleucyl-5'-AMP</name>
        <dbReference type="ChEBI" id="CHEBI:178002"/>
    </ligand>
</feature>
<dbReference type="InterPro" id="IPR001412">
    <property type="entry name" value="aa-tRNA-synth_I_CS"/>
</dbReference>
<dbReference type="Gene3D" id="3.40.50.620">
    <property type="entry name" value="HUPs"/>
    <property type="match status" value="2"/>
</dbReference>
<feature type="binding site" evidence="10">
    <location>
        <position position="606"/>
    </location>
    <ligand>
        <name>ATP</name>
        <dbReference type="ChEBI" id="CHEBI:30616"/>
    </ligand>
</feature>
<dbReference type="SUPFAM" id="SSF47323">
    <property type="entry name" value="Anticodon-binding domain of a subclass of class I aminoacyl-tRNA synthetases"/>
    <property type="match status" value="1"/>
</dbReference>
<dbReference type="Gene3D" id="1.10.10.830">
    <property type="entry name" value="Ile-tRNA synthetase CP2 domain-like"/>
    <property type="match status" value="1"/>
</dbReference>
<keyword evidence="3 10" id="KW-0436">Ligase</keyword>
<dbReference type="GO" id="GO:0005829">
    <property type="term" value="C:cytosol"/>
    <property type="evidence" value="ECO:0007669"/>
    <property type="project" value="TreeGrafter"/>
</dbReference>
<dbReference type="GO" id="GO:0005524">
    <property type="term" value="F:ATP binding"/>
    <property type="evidence" value="ECO:0007669"/>
    <property type="project" value="UniProtKB-UniRule"/>
</dbReference>
<keyword evidence="7 10" id="KW-0030">Aminoacyl-tRNA synthetase</keyword>
<dbReference type="InterPro" id="IPR010663">
    <property type="entry name" value="Znf_FPG/IleRS"/>
</dbReference>
<comment type="function">
    <text evidence="8 10">Catalyzes the attachment of isoleucine to tRNA(Ile). As IleRS can inadvertently accommodate and process structurally similar amino acids such as valine, to avoid such errors it has two additional distinct tRNA(Ile)-dependent editing activities. One activity is designated as 'pretransfer' editing and involves the hydrolysis of activated Val-AMP. The other activity is designated 'posttransfer' editing and involves deacylation of mischarged Val-tRNA(Ile).</text>
</comment>
<keyword evidence="6 10" id="KW-0648">Protein biosynthesis</keyword>
<evidence type="ECO:0000256" key="5">
    <source>
        <dbReference type="ARBA" id="ARBA00022840"/>
    </source>
</evidence>
<dbReference type="CDD" id="cd00818">
    <property type="entry name" value="IleRS_core"/>
    <property type="match status" value="1"/>
</dbReference>
<dbReference type="CDD" id="cd07960">
    <property type="entry name" value="Anticodon_Ia_Ile_BEm"/>
    <property type="match status" value="1"/>
</dbReference>
<evidence type="ECO:0000256" key="4">
    <source>
        <dbReference type="ARBA" id="ARBA00022741"/>
    </source>
</evidence>
<dbReference type="InterPro" id="IPR009080">
    <property type="entry name" value="tRNAsynth_Ia_anticodon-bd"/>
</dbReference>
<dbReference type="PANTHER" id="PTHR42765">
    <property type="entry name" value="SOLEUCYL-TRNA SYNTHETASE"/>
    <property type="match status" value="1"/>
</dbReference>
<feature type="binding site" evidence="10">
    <location>
        <position position="885"/>
    </location>
    <ligand>
        <name>Zn(2+)</name>
        <dbReference type="ChEBI" id="CHEBI:29105"/>
    </ligand>
</feature>
<dbReference type="NCBIfam" id="TIGR00392">
    <property type="entry name" value="ileS"/>
    <property type="match status" value="1"/>
</dbReference>
<dbReference type="InterPro" id="IPR050081">
    <property type="entry name" value="Ile-tRNA_ligase"/>
</dbReference>
<evidence type="ECO:0000256" key="8">
    <source>
        <dbReference type="ARBA" id="ARBA00025217"/>
    </source>
</evidence>
<name>A0A1V6C8H9_UNCT6</name>
<keyword evidence="2 10" id="KW-0963">Cytoplasm</keyword>
<evidence type="ECO:0000259" key="11">
    <source>
        <dbReference type="Pfam" id="PF00133"/>
    </source>
</evidence>
<dbReference type="SUPFAM" id="SSF50677">
    <property type="entry name" value="ValRS/IleRS/LeuRS editing domain"/>
    <property type="match status" value="1"/>
</dbReference>
<evidence type="ECO:0000256" key="2">
    <source>
        <dbReference type="ARBA" id="ARBA00022490"/>
    </source>
</evidence>
<feature type="binding site" evidence="10">
    <location>
        <position position="908"/>
    </location>
    <ligand>
        <name>Zn(2+)</name>
        <dbReference type="ChEBI" id="CHEBI:29105"/>
    </ligand>
</feature>
<sequence>MSEINYSKTVLLPKTDFPMKADLARREPDFLKKWQDMDIYNKILEKNKGKQTFILHDGPPYANGHIHLGTALNKILKDTVVKFKSFQGFYSPYVPGWDCHGMPIEHQVFQQLKLKDKNTVDIVSFRKKAHDYAMKFMAIQRAEFQRLGVFGDWENPYLTLNPGYEKAIIENFGKLFVNGYIIQRFKPIYWCWHCQTALAEAEVEYSDETSPSVYVKFPVKKFSVNQDIKGPLYFLIWTTTPWTLPANVAIAVHPQLDYSIIKTQNGNFVVASTLVEKICEKLKFSYEIIARFKGKDLEHTVCAHPFVERESPVVLADYVSDVDGTGCVHTATGHGEEDYQTGLRYNLPVISPVDEKGRFTDDVPEWKGMLVFEADPLIVENLISRNIVLYTEQYQHSYPHCWRCKKPVIFRSTKQWFLKIDHKNLRHTLQREIKKTRWIPEEGMSRISSMVELRPDWCLSRQRLWGVALPIFYCDGCGFPICNEQTISKVADLVGRYGSNIWFEKDIMELMPENFVCPDCGSKGPFHKEKDILDVWFDSGVSHLAVLKNHPQLRWPADFYLEGSDQHRGWFQTSLITSCAVENRAPFEIVLTHGFVVDAEGRKMSKSLGNVITPEQIIKKYGADILRLWALSENYQQDMRISQKIIDHLVIVYRTLRNTMRFILGNLNDYDSSVQVDESDFLEVDKWAIARLNQVAYQVKKYYEDCLFHKGVGEIFDFCNIDMSSFYLDYLKDRLYTYGKDSTQRRAAQKVLHQILSYLVVMLAPVLSFTCEEAYTYLPMRKNESVFLENWPEIQDLDDGLLKRWEKFFEFRKIVLKQIEEKRASGEVGSSLEVEIEIKTDLEYKKFLESFQPYLTNLLMVAECKISENSTDLEVTARKTNLAKCARCWIHHPTVGKSDEHPYLCEKCFSVVNSI</sequence>
<keyword evidence="10" id="KW-0862">Zinc</keyword>
<feature type="short sequence motif" description="'HIGH' region" evidence="10">
    <location>
        <begin position="60"/>
        <end position="70"/>
    </location>
</feature>
<dbReference type="FunFam" id="3.40.50.620:FF:000152">
    <property type="entry name" value="Isoleucine--tRNA ligase"/>
    <property type="match status" value="1"/>
</dbReference>
<accession>A0A1V6C8H9</accession>
<dbReference type="InterPro" id="IPR002301">
    <property type="entry name" value="Ile-tRNA-ligase"/>
</dbReference>
<dbReference type="Gene3D" id="1.10.730.20">
    <property type="match status" value="1"/>
</dbReference>
<evidence type="ECO:0000259" key="13">
    <source>
        <dbReference type="Pfam" id="PF08264"/>
    </source>
</evidence>
<feature type="domain" description="Zinc finger FPG/IleRS-type" evidence="12">
    <location>
        <begin position="884"/>
        <end position="911"/>
    </location>
</feature>
<dbReference type="PRINTS" id="PR00984">
    <property type="entry name" value="TRNASYNTHILE"/>
</dbReference>
<comment type="domain">
    <text evidence="10">IleRS has two distinct active sites: one for aminoacylation and one for editing. The misactivated valine is translocated from the active site to the editing site, which sterically excludes the correctly activated isoleucine. The single editing site contains two valyl binding pockets, one specific for each substrate (Val-AMP or Val-tRNA(Ile)).</text>
</comment>
<reference evidence="14" key="1">
    <citation type="submission" date="2017-02" db="EMBL/GenBank/DDBJ databases">
        <title>Delving into the versatile metabolic prowess of the omnipresent phylum Bacteroidetes.</title>
        <authorList>
            <person name="Nobu M.K."/>
            <person name="Mei R."/>
            <person name="Narihiro T."/>
            <person name="Kuroda K."/>
            <person name="Liu W.-T."/>
        </authorList>
    </citation>
    <scope>NUCLEOTIDE SEQUENCE</scope>
    <source>
        <strain evidence="14">ADurb.Bin131</strain>
    </source>
</reference>
<evidence type="ECO:0000256" key="1">
    <source>
        <dbReference type="ARBA" id="ARBA00006887"/>
    </source>
</evidence>
<feature type="domain" description="Methionyl/Valyl/Leucyl/Isoleucyl-tRNA synthetase anticodon-binding" evidence="13">
    <location>
        <begin position="685"/>
        <end position="838"/>
    </location>
</feature>
<comment type="catalytic activity">
    <reaction evidence="9 10">
        <text>tRNA(Ile) + L-isoleucine + ATP = L-isoleucyl-tRNA(Ile) + AMP + diphosphate</text>
        <dbReference type="Rhea" id="RHEA:11060"/>
        <dbReference type="Rhea" id="RHEA-COMP:9666"/>
        <dbReference type="Rhea" id="RHEA-COMP:9695"/>
        <dbReference type="ChEBI" id="CHEBI:30616"/>
        <dbReference type="ChEBI" id="CHEBI:33019"/>
        <dbReference type="ChEBI" id="CHEBI:58045"/>
        <dbReference type="ChEBI" id="CHEBI:78442"/>
        <dbReference type="ChEBI" id="CHEBI:78528"/>
        <dbReference type="ChEBI" id="CHEBI:456215"/>
        <dbReference type="EC" id="6.1.1.5"/>
    </reaction>
</comment>
<dbReference type="SUPFAM" id="SSF52374">
    <property type="entry name" value="Nucleotidylyl transferase"/>
    <property type="match status" value="1"/>
</dbReference>